<evidence type="ECO:0000313" key="4">
    <source>
        <dbReference type="Proteomes" id="UP000886523"/>
    </source>
</evidence>
<feature type="region of interest" description="Disordered" evidence="1">
    <location>
        <begin position="248"/>
        <end position="278"/>
    </location>
</feature>
<dbReference type="AlphaFoldDB" id="A0A9P6AQQ0"/>
<gene>
    <name evidence="3" type="ORF">BS47DRAFT_1348214</name>
</gene>
<dbReference type="Pfam" id="PF00149">
    <property type="entry name" value="Metallophos"/>
    <property type="match status" value="1"/>
</dbReference>
<dbReference type="Gene3D" id="3.60.21.10">
    <property type="match status" value="1"/>
</dbReference>
<dbReference type="OrthoDB" id="783096at2759"/>
<proteinExistence type="predicted"/>
<dbReference type="EMBL" id="MU129019">
    <property type="protein sequence ID" value="KAF9510289.1"/>
    <property type="molecule type" value="Genomic_DNA"/>
</dbReference>
<dbReference type="InterPro" id="IPR004843">
    <property type="entry name" value="Calcineurin-like_PHP"/>
</dbReference>
<name>A0A9P6AQQ0_9AGAM</name>
<dbReference type="PANTHER" id="PTHR32440">
    <property type="entry name" value="PHOSPHATASE DCR2-RELATED-RELATED"/>
    <property type="match status" value="1"/>
</dbReference>
<dbReference type="GO" id="GO:0016788">
    <property type="term" value="F:hydrolase activity, acting on ester bonds"/>
    <property type="evidence" value="ECO:0007669"/>
    <property type="project" value="TreeGrafter"/>
</dbReference>
<comment type="caution">
    <text evidence="3">The sequence shown here is derived from an EMBL/GenBank/DDBJ whole genome shotgun (WGS) entry which is preliminary data.</text>
</comment>
<feature type="domain" description="Calcineurin-like phosphoesterase" evidence="2">
    <location>
        <begin position="46"/>
        <end position="250"/>
    </location>
</feature>
<protein>
    <recommendedName>
        <fullName evidence="2">Calcineurin-like phosphoesterase domain-containing protein</fullName>
    </recommendedName>
</protein>
<evidence type="ECO:0000259" key="2">
    <source>
        <dbReference type="Pfam" id="PF00149"/>
    </source>
</evidence>
<dbReference type="Proteomes" id="UP000886523">
    <property type="component" value="Unassembled WGS sequence"/>
</dbReference>
<dbReference type="GO" id="GO:0005737">
    <property type="term" value="C:cytoplasm"/>
    <property type="evidence" value="ECO:0007669"/>
    <property type="project" value="TreeGrafter"/>
</dbReference>
<evidence type="ECO:0000256" key="1">
    <source>
        <dbReference type="SAM" id="MobiDB-lite"/>
    </source>
</evidence>
<dbReference type="InterPro" id="IPR029052">
    <property type="entry name" value="Metallo-depent_PP-like"/>
</dbReference>
<sequence>MYILHTAHLPLHSYFDVESMFSPQELLNPYPHKPRVTYKNGRFKLSVFSDLHYGEAEDLSWGPEQDRNSDTVMRAILKIDPPDYVVINGDLITGENTFRENSTLYMDRLLTPLINANIPFSSTYGNHDNRPNISHLAEMEREVKLAPLSYSRRAPPGVGGIGGEANYWVPVYADKSARSPCLVLWFFDSRGGYTSGPNSTALPDWVDESVAPWIQQESAAMDSAWGSATETGRQALVFAHIPPSTMRKLQQSLNSSKEPGLNADQLGSGSTQGSNNPTSVGKELAWWYAVRDYIKNIHATVHGHAHGNEWCARDPSTSIILCFNKHTGYGGYSSPDWGHGVRTFDFKLGEESAHTYIRMQNGSTHAEVVLDKQYGI</sequence>
<feature type="compositionally biased region" description="Polar residues" evidence="1">
    <location>
        <begin position="248"/>
        <end position="257"/>
    </location>
</feature>
<accession>A0A9P6AQQ0</accession>
<evidence type="ECO:0000313" key="3">
    <source>
        <dbReference type="EMBL" id="KAF9510289.1"/>
    </source>
</evidence>
<feature type="compositionally biased region" description="Polar residues" evidence="1">
    <location>
        <begin position="265"/>
        <end position="278"/>
    </location>
</feature>
<organism evidence="3 4">
    <name type="scientific">Hydnum rufescens UP504</name>
    <dbReference type="NCBI Taxonomy" id="1448309"/>
    <lineage>
        <taxon>Eukaryota</taxon>
        <taxon>Fungi</taxon>
        <taxon>Dikarya</taxon>
        <taxon>Basidiomycota</taxon>
        <taxon>Agaricomycotina</taxon>
        <taxon>Agaricomycetes</taxon>
        <taxon>Cantharellales</taxon>
        <taxon>Hydnaceae</taxon>
        <taxon>Hydnum</taxon>
    </lineage>
</organism>
<keyword evidence="4" id="KW-1185">Reference proteome</keyword>
<dbReference type="CDD" id="cd07383">
    <property type="entry name" value="MPP_Dcr2"/>
    <property type="match status" value="1"/>
</dbReference>
<dbReference type="PANTHER" id="PTHR32440:SF11">
    <property type="entry name" value="METALLOPHOSPHOESTERASE DOMAIN-CONTAINING PROTEIN"/>
    <property type="match status" value="1"/>
</dbReference>
<reference evidence="3" key="1">
    <citation type="journal article" date="2020" name="Nat. Commun.">
        <title>Large-scale genome sequencing of mycorrhizal fungi provides insights into the early evolution of symbiotic traits.</title>
        <authorList>
            <person name="Miyauchi S."/>
            <person name="Kiss E."/>
            <person name="Kuo A."/>
            <person name="Drula E."/>
            <person name="Kohler A."/>
            <person name="Sanchez-Garcia M."/>
            <person name="Morin E."/>
            <person name="Andreopoulos B."/>
            <person name="Barry K.W."/>
            <person name="Bonito G."/>
            <person name="Buee M."/>
            <person name="Carver A."/>
            <person name="Chen C."/>
            <person name="Cichocki N."/>
            <person name="Clum A."/>
            <person name="Culley D."/>
            <person name="Crous P.W."/>
            <person name="Fauchery L."/>
            <person name="Girlanda M."/>
            <person name="Hayes R.D."/>
            <person name="Keri Z."/>
            <person name="LaButti K."/>
            <person name="Lipzen A."/>
            <person name="Lombard V."/>
            <person name="Magnuson J."/>
            <person name="Maillard F."/>
            <person name="Murat C."/>
            <person name="Nolan M."/>
            <person name="Ohm R.A."/>
            <person name="Pangilinan J."/>
            <person name="Pereira M.F."/>
            <person name="Perotto S."/>
            <person name="Peter M."/>
            <person name="Pfister S."/>
            <person name="Riley R."/>
            <person name="Sitrit Y."/>
            <person name="Stielow J.B."/>
            <person name="Szollosi G."/>
            <person name="Zifcakova L."/>
            <person name="Stursova M."/>
            <person name="Spatafora J.W."/>
            <person name="Tedersoo L."/>
            <person name="Vaario L.M."/>
            <person name="Yamada A."/>
            <person name="Yan M."/>
            <person name="Wang P."/>
            <person name="Xu J."/>
            <person name="Bruns T."/>
            <person name="Baldrian P."/>
            <person name="Vilgalys R."/>
            <person name="Dunand C."/>
            <person name="Henrissat B."/>
            <person name="Grigoriev I.V."/>
            <person name="Hibbett D."/>
            <person name="Nagy L.G."/>
            <person name="Martin F.M."/>
        </authorList>
    </citation>
    <scope>NUCLEOTIDE SEQUENCE</scope>
    <source>
        <strain evidence="3">UP504</strain>
    </source>
</reference>
<dbReference type="SUPFAM" id="SSF56300">
    <property type="entry name" value="Metallo-dependent phosphatases"/>
    <property type="match status" value="1"/>
</dbReference>